<evidence type="ECO:0000313" key="2">
    <source>
        <dbReference type="EMBL" id="MBB6732774.1"/>
    </source>
</evidence>
<protein>
    <submittedName>
        <fullName evidence="2">Conjugal transfer protein</fullName>
    </submittedName>
</protein>
<organism evidence="2 3">
    <name type="scientific">Cohnella zeiphila</name>
    <dbReference type="NCBI Taxonomy" id="2761120"/>
    <lineage>
        <taxon>Bacteria</taxon>
        <taxon>Bacillati</taxon>
        <taxon>Bacillota</taxon>
        <taxon>Bacilli</taxon>
        <taxon>Bacillales</taxon>
        <taxon>Paenibacillaceae</taxon>
        <taxon>Cohnella</taxon>
    </lineage>
</organism>
<gene>
    <name evidence="2" type="ORF">H7C18_17820</name>
</gene>
<dbReference type="EMBL" id="JACJVO010000021">
    <property type="protein sequence ID" value="MBB6732774.1"/>
    <property type="molecule type" value="Genomic_DNA"/>
</dbReference>
<feature type="region of interest" description="Disordered" evidence="1">
    <location>
        <begin position="154"/>
        <end position="174"/>
    </location>
</feature>
<evidence type="ECO:0000313" key="3">
    <source>
        <dbReference type="Proteomes" id="UP000564644"/>
    </source>
</evidence>
<dbReference type="InterPro" id="IPR024735">
    <property type="entry name" value="TcpC"/>
</dbReference>
<accession>A0A7X0VW40</accession>
<dbReference type="AlphaFoldDB" id="A0A7X0VW40"/>
<dbReference type="InterPro" id="IPR035628">
    <property type="entry name" value="TcpC_C"/>
</dbReference>
<dbReference type="Proteomes" id="UP000564644">
    <property type="component" value="Unassembled WGS sequence"/>
</dbReference>
<dbReference type="PROSITE" id="PS51257">
    <property type="entry name" value="PROKAR_LIPOPROTEIN"/>
    <property type="match status" value="1"/>
</dbReference>
<comment type="caution">
    <text evidence="2">The sequence shown here is derived from an EMBL/GenBank/DDBJ whole genome shotgun (WGS) entry which is preliminary data.</text>
</comment>
<reference evidence="2 3" key="1">
    <citation type="submission" date="2020-08" db="EMBL/GenBank/DDBJ databases">
        <title>Cohnella phylogeny.</title>
        <authorList>
            <person name="Dunlap C."/>
        </authorList>
    </citation>
    <scope>NUCLEOTIDE SEQUENCE [LARGE SCALE GENOMIC DNA]</scope>
    <source>
        <strain evidence="2 3">CBP 2801</strain>
    </source>
</reference>
<dbReference type="Gene3D" id="3.10.450.540">
    <property type="match status" value="2"/>
</dbReference>
<keyword evidence="3" id="KW-1185">Reference proteome</keyword>
<evidence type="ECO:0000256" key="1">
    <source>
        <dbReference type="SAM" id="MobiDB-lite"/>
    </source>
</evidence>
<name>A0A7X0VW40_9BACL</name>
<sequence>MTLRLLPKLLLWAMLTVSCIGAVGTLLRTGSEPAPARVERLTEQQMAIETAVGFAREWMHWDGQELAEARAKRLQPYVNPELLSSMAVLKTEKKTMRQQVVAAEFVSLAANNGSRYVVRVRVTAENPERITWVIEVPVWVQLSKGAAVTGLPVIRPGQDPPTVPPSESDGSKVSAEMKQRMRTAIESFLKVMLEGEKEEILSNYVTGDSHLIPLAGRLHFVSLDQLAAEGVGPFTASVSFTVKDTATGFQFAQRWKLSLVEENGKFFVRALSV</sequence>
<dbReference type="CDD" id="cd16428">
    <property type="entry name" value="TcpC_C"/>
    <property type="match status" value="1"/>
</dbReference>
<dbReference type="Pfam" id="PF12642">
    <property type="entry name" value="TpcC"/>
    <property type="match status" value="1"/>
</dbReference>
<dbReference type="RefSeq" id="WP_185130428.1">
    <property type="nucleotide sequence ID" value="NZ_JACJVO010000021.1"/>
</dbReference>
<proteinExistence type="predicted"/>